<proteinExistence type="predicted"/>
<protein>
    <recommendedName>
        <fullName evidence="3">Peptidase S1 domain-containing protein</fullName>
    </recommendedName>
</protein>
<dbReference type="InterPro" id="IPR043504">
    <property type="entry name" value="Peptidase_S1_PA_chymotrypsin"/>
</dbReference>
<sequence>MEARNGSGQMETVWYGFRHSAVAIAIALVALSAPAPAAAKPGVTVFPGMEIHQGAMVCTVGFVEPRLRIAVSAGRCDEGSTVTDSKENVVGTVMLARRGTVNEPAAADSAAGVEYEVITLAPEVIASELLPGGRQLQPIPGFSVQPALPVCHAGISSGQVCGRVSSVGNDGFAIADMTADQRDLGGPVYTLTDDNRAVIVGLLDGARGSTLWAYSWQAVMRQLYIDARSAGPIQPPLGHTIGR</sequence>
<dbReference type="Gene3D" id="2.40.10.10">
    <property type="entry name" value="Trypsin-like serine proteases"/>
    <property type="match status" value="2"/>
</dbReference>
<name>A0A498PXY6_9MYCO</name>
<organism evidence="1 2">
    <name type="scientific">Mycobacterium innocens</name>
    <dbReference type="NCBI Taxonomy" id="2341083"/>
    <lineage>
        <taxon>Bacteria</taxon>
        <taxon>Bacillati</taxon>
        <taxon>Actinomycetota</taxon>
        <taxon>Actinomycetes</taxon>
        <taxon>Mycobacteriales</taxon>
        <taxon>Mycobacteriaceae</taxon>
        <taxon>Mycobacterium</taxon>
    </lineage>
</organism>
<keyword evidence="2" id="KW-1185">Reference proteome</keyword>
<accession>A0A498PXY6</accession>
<gene>
    <name evidence="1" type="ORF">LAUMK13_01471</name>
</gene>
<dbReference type="SUPFAM" id="SSF50494">
    <property type="entry name" value="Trypsin-like serine proteases"/>
    <property type="match status" value="1"/>
</dbReference>
<evidence type="ECO:0000313" key="2">
    <source>
        <dbReference type="Proteomes" id="UP000267289"/>
    </source>
</evidence>
<dbReference type="EMBL" id="UPHQ01000057">
    <property type="protein sequence ID" value="VBA37102.1"/>
    <property type="molecule type" value="Genomic_DNA"/>
</dbReference>
<evidence type="ECO:0000313" key="1">
    <source>
        <dbReference type="EMBL" id="VBA37102.1"/>
    </source>
</evidence>
<reference evidence="1 2" key="1">
    <citation type="submission" date="2018-09" db="EMBL/GenBank/DDBJ databases">
        <authorList>
            <person name="Tagini F."/>
        </authorList>
    </citation>
    <scope>NUCLEOTIDE SEQUENCE [LARGE SCALE GENOMIC DNA]</scope>
    <source>
        <strain evidence="1 2">MK13</strain>
    </source>
</reference>
<evidence type="ECO:0008006" key="3">
    <source>
        <dbReference type="Google" id="ProtNLM"/>
    </source>
</evidence>
<dbReference type="Proteomes" id="UP000267289">
    <property type="component" value="Unassembled WGS sequence"/>
</dbReference>
<dbReference type="AlphaFoldDB" id="A0A498PXY6"/>
<dbReference type="InterPro" id="IPR009003">
    <property type="entry name" value="Peptidase_S1_PA"/>
</dbReference>